<feature type="transmembrane region" description="Helical" evidence="7">
    <location>
        <begin position="181"/>
        <end position="205"/>
    </location>
</feature>
<comment type="subcellular location">
    <subcellularLocation>
        <location evidence="1">Cell membrane</location>
        <topology evidence="1">Multi-pass membrane protein</topology>
    </subcellularLocation>
</comment>
<dbReference type="RefSeq" id="WP_003779007.1">
    <property type="nucleotide sequence ID" value="NZ_CP094241.1"/>
</dbReference>
<evidence type="ECO:0000313" key="10">
    <source>
        <dbReference type="Proteomes" id="UP000004982"/>
    </source>
</evidence>
<sequence length="226" mass="24976">MNFQAAWFSSLILIAAWLLLSILLFACARPAWRSMQKHHSAPILSALILTTSWCLNAMTDEGQLAQMSYHLLAMNLVALMIGAPAALWLGSALLFPYLLLFNGGDGYAYPVNALALLLPPLIVNQLSCRLVNRLPANIFIFIFVNGFIASAVGMMLTGLVLVSILDISHAFPTSVLWTTAFPIFILIAWAEAFLSGITTAIFIALRPQWINTFDDNRYLKSSNKIW</sequence>
<feature type="transmembrane region" description="Helical" evidence="7">
    <location>
        <begin position="138"/>
        <end position="161"/>
    </location>
</feature>
<keyword evidence="11" id="KW-1185">Reference proteome</keyword>
<dbReference type="EMBL" id="AFQE01000094">
    <property type="protein sequence ID" value="EGQ76417.1"/>
    <property type="molecule type" value="Genomic_DNA"/>
</dbReference>
<feature type="transmembrane region" description="Helical" evidence="7">
    <location>
        <begin position="71"/>
        <end position="95"/>
    </location>
</feature>
<gene>
    <name evidence="8" type="ORF">HMPREF9418_1946</name>
    <name evidence="9" type="ORF">MON40_07820</name>
</gene>
<evidence type="ECO:0000256" key="2">
    <source>
        <dbReference type="ARBA" id="ARBA00022448"/>
    </source>
</evidence>
<evidence type="ECO:0000256" key="3">
    <source>
        <dbReference type="ARBA" id="ARBA00022475"/>
    </source>
</evidence>
<dbReference type="Proteomes" id="UP000004982">
    <property type="component" value="Unassembled WGS sequence"/>
</dbReference>
<keyword evidence="5 7" id="KW-1133">Transmembrane helix</keyword>
<evidence type="ECO:0000256" key="6">
    <source>
        <dbReference type="ARBA" id="ARBA00023136"/>
    </source>
</evidence>
<reference evidence="8 10" key="1">
    <citation type="submission" date="2011-05" db="EMBL/GenBank/DDBJ databases">
        <authorList>
            <person name="Muzny D."/>
            <person name="Qin X."/>
            <person name="Deng J."/>
            <person name="Jiang H."/>
            <person name="Liu Y."/>
            <person name="Qu J."/>
            <person name="Song X.-Z."/>
            <person name="Zhang L."/>
            <person name="Thornton R."/>
            <person name="Coyle M."/>
            <person name="Francisco L."/>
            <person name="Jackson L."/>
            <person name="Javaid M."/>
            <person name="Korchina V."/>
            <person name="Kovar C."/>
            <person name="Mata R."/>
            <person name="Mathew T."/>
            <person name="Ngo R."/>
            <person name="Nguyen L."/>
            <person name="Nguyen N."/>
            <person name="Okwuonu G."/>
            <person name="Ongeri F."/>
            <person name="Pham C."/>
            <person name="Simmons D."/>
            <person name="Wilczek-Boney K."/>
            <person name="Hale W."/>
            <person name="Jakkamsetti A."/>
            <person name="Pham P."/>
            <person name="Ruth R."/>
            <person name="San Lucas F."/>
            <person name="Warren J."/>
            <person name="Zhang J."/>
            <person name="Zhao Z."/>
            <person name="Zhou C."/>
            <person name="Zhu D."/>
            <person name="Lee S."/>
            <person name="Bess C."/>
            <person name="Blankenburg K."/>
            <person name="Forbes L."/>
            <person name="Fu Q."/>
            <person name="Gubbala S."/>
            <person name="Hirani K."/>
            <person name="Jayaseelan J.C."/>
            <person name="Lara F."/>
            <person name="Munidasa M."/>
            <person name="Palculict T."/>
            <person name="Patil S."/>
            <person name="Pu L.-L."/>
            <person name="Saada N."/>
            <person name="Tang L."/>
            <person name="Weissenberger G."/>
            <person name="Zhu Y."/>
            <person name="Hemphill L."/>
            <person name="Shang Y."/>
            <person name="Youmans B."/>
            <person name="Ayvaz T."/>
            <person name="Ross M."/>
            <person name="Santibanez J."/>
            <person name="Aqrawi P."/>
            <person name="Gross S."/>
            <person name="Joshi V."/>
            <person name="Fowler G."/>
            <person name="Nazareth L."/>
            <person name="Reid J."/>
            <person name="Worley K."/>
            <person name="Petrosino J."/>
            <person name="Highlander S."/>
            <person name="Gibbs R."/>
        </authorList>
    </citation>
    <scope>NUCLEOTIDE SEQUENCE [LARGE SCALE GENOMIC DNA]</scope>
    <source>
        <strain evidence="8 10">ATCC 33926</strain>
    </source>
</reference>
<evidence type="ECO:0000256" key="1">
    <source>
        <dbReference type="ARBA" id="ARBA00004651"/>
    </source>
</evidence>
<evidence type="ECO:0000256" key="4">
    <source>
        <dbReference type="ARBA" id="ARBA00022692"/>
    </source>
</evidence>
<evidence type="ECO:0000256" key="7">
    <source>
        <dbReference type="SAM" id="Phobius"/>
    </source>
</evidence>
<feature type="transmembrane region" description="Helical" evidence="7">
    <location>
        <begin position="107"/>
        <end position="126"/>
    </location>
</feature>
<dbReference type="InterPro" id="IPR002751">
    <property type="entry name" value="CbiM/NikMN"/>
</dbReference>
<dbReference type="EMBL" id="CP094241">
    <property type="protein sequence ID" value="UNV83940.1"/>
    <property type="molecule type" value="Genomic_DNA"/>
</dbReference>
<keyword evidence="4 7" id="KW-0812">Transmembrane</keyword>
<protein>
    <submittedName>
        <fullName evidence="9">Energy-coupling factor ABC transporter permease</fullName>
    </submittedName>
    <submittedName>
        <fullName evidence="8">Integral membrane protein</fullName>
    </submittedName>
</protein>
<keyword evidence="6 7" id="KW-0472">Membrane</keyword>
<dbReference type="GO" id="GO:0005886">
    <property type="term" value="C:plasma membrane"/>
    <property type="evidence" value="ECO:0007669"/>
    <property type="project" value="UniProtKB-SubCell"/>
</dbReference>
<dbReference type="Gene3D" id="1.10.1760.20">
    <property type="match status" value="1"/>
</dbReference>
<dbReference type="Proteomes" id="UP000829455">
    <property type="component" value="Chromosome"/>
</dbReference>
<dbReference type="GO" id="GO:0000041">
    <property type="term" value="P:transition metal ion transport"/>
    <property type="evidence" value="ECO:0007669"/>
    <property type="project" value="InterPro"/>
</dbReference>
<keyword evidence="3" id="KW-1003">Cell membrane</keyword>
<accession>A0AA36UIB1</accession>
<evidence type="ECO:0000313" key="11">
    <source>
        <dbReference type="Proteomes" id="UP000829455"/>
    </source>
</evidence>
<keyword evidence="2" id="KW-0813">Transport</keyword>
<organism evidence="8 10">
    <name type="scientific">Neisseria macacae ATCC 33926</name>
    <dbReference type="NCBI Taxonomy" id="997348"/>
    <lineage>
        <taxon>Bacteria</taxon>
        <taxon>Pseudomonadati</taxon>
        <taxon>Pseudomonadota</taxon>
        <taxon>Betaproteobacteria</taxon>
        <taxon>Neisseriales</taxon>
        <taxon>Neisseriaceae</taxon>
        <taxon>Neisseria</taxon>
    </lineage>
</organism>
<reference evidence="9 11" key="2">
    <citation type="submission" date="2022-03" db="EMBL/GenBank/DDBJ databases">
        <title>Genome sequencing of Neisseria macacae.</title>
        <authorList>
            <person name="Baek M.-G."/>
        </authorList>
    </citation>
    <scope>NUCLEOTIDE SEQUENCE [LARGE SCALE GENOMIC DNA]</scope>
    <source>
        <strain evidence="9 11">ATCC 33926</strain>
    </source>
</reference>
<proteinExistence type="predicted"/>
<evidence type="ECO:0000313" key="9">
    <source>
        <dbReference type="EMBL" id="UNV83940.1"/>
    </source>
</evidence>
<name>A0AA36UIB1_9NEIS</name>
<evidence type="ECO:0000313" key="8">
    <source>
        <dbReference type="EMBL" id="EGQ76417.1"/>
    </source>
</evidence>
<evidence type="ECO:0000256" key="5">
    <source>
        <dbReference type="ARBA" id="ARBA00022989"/>
    </source>
</evidence>
<dbReference type="Pfam" id="PF01891">
    <property type="entry name" value="CbiM"/>
    <property type="match status" value="1"/>
</dbReference>
<dbReference type="AlphaFoldDB" id="A0AA36UIB1"/>